<reference evidence="1 2" key="2">
    <citation type="submission" date="2016-12" db="EMBL/GenBank/DDBJ databases">
        <title>Draft Genome Sequence of Cystobacter ferrugineus Strain Cbfe23.</title>
        <authorList>
            <person name="Akbar S."/>
            <person name="Dowd S.E."/>
            <person name="Stevens D.C."/>
        </authorList>
    </citation>
    <scope>NUCLEOTIDE SEQUENCE [LARGE SCALE GENOMIC DNA]</scope>
    <source>
        <strain evidence="1 2">Cbfe23</strain>
    </source>
</reference>
<accession>A0A1L9B666</accession>
<protein>
    <submittedName>
        <fullName evidence="1">Uncharacterized protein</fullName>
    </submittedName>
</protein>
<dbReference type="AlphaFoldDB" id="A0A1L9B666"/>
<organism evidence="1 2">
    <name type="scientific">Cystobacter ferrugineus</name>
    <dbReference type="NCBI Taxonomy" id="83449"/>
    <lineage>
        <taxon>Bacteria</taxon>
        <taxon>Pseudomonadati</taxon>
        <taxon>Myxococcota</taxon>
        <taxon>Myxococcia</taxon>
        <taxon>Myxococcales</taxon>
        <taxon>Cystobacterineae</taxon>
        <taxon>Archangiaceae</taxon>
        <taxon>Cystobacter</taxon>
    </lineage>
</organism>
<proteinExistence type="predicted"/>
<comment type="caution">
    <text evidence="1">The sequence shown here is derived from an EMBL/GenBank/DDBJ whole genome shotgun (WGS) entry which is preliminary data.</text>
</comment>
<gene>
    <name evidence="1" type="ORF">BON30_26480</name>
</gene>
<reference evidence="2" key="1">
    <citation type="submission" date="2016-11" db="EMBL/GenBank/DDBJ databases">
        <authorList>
            <person name="Shukria A."/>
            <person name="Stevens D.C."/>
        </authorList>
    </citation>
    <scope>NUCLEOTIDE SEQUENCE [LARGE SCALE GENOMIC DNA]</scope>
    <source>
        <strain evidence="2">Cbfe23</strain>
    </source>
</reference>
<name>A0A1L9B666_9BACT</name>
<evidence type="ECO:0000313" key="1">
    <source>
        <dbReference type="EMBL" id="OJH37737.1"/>
    </source>
</evidence>
<dbReference type="RefSeq" id="WP_071901203.1">
    <property type="nucleotide sequence ID" value="NZ_MPIN01000007.1"/>
</dbReference>
<evidence type="ECO:0000313" key="2">
    <source>
        <dbReference type="Proteomes" id="UP000182229"/>
    </source>
</evidence>
<dbReference type="Proteomes" id="UP000182229">
    <property type="component" value="Unassembled WGS sequence"/>
</dbReference>
<keyword evidence="2" id="KW-1185">Reference proteome</keyword>
<dbReference type="OrthoDB" id="5516532at2"/>
<sequence length="91" mass="10433">MSSEWAQEAERQAKAITRDLIEVGRVKGFRVAYQKREARFALRAGTMTAYFSAHAYDTPRGMDWLQLRIDILMHVRRGLQLEPRDASAPAP</sequence>
<dbReference type="EMBL" id="MPIN01000007">
    <property type="protein sequence ID" value="OJH37737.1"/>
    <property type="molecule type" value="Genomic_DNA"/>
</dbReference>